<gene>
    <name evidence="3" type="primary">jg18542</name>
    <name evidence="3" type="ORF">PAEG_LOCUS2599</name>
</gene>
<dbReference type="Proteomes" id="UP000838756">
    <property type="component" value="Unassembled WGS sequence"/>
</dbReference>
<dbReference type="AlphaFoldDB" id="A0A8S4QIW7"/>
<feature type="transmembrane region" description="Helical" evidence="1">
    <location>
        <begin position="378"/>
        <end position="399"/>
    </location>
</feature>
<comment type="caution">
    <text evidence="3">The sequence shown here is derived from an EMBL/GenBank/DDBJ whole genome shotgun (WGS) entry which is preliminary data.</text>
</comment>
<evidence type="ECO:0000256" key="1">
    <source>
        <dbReference type="SAM" id="Phobius"/>
    </source>
</evidence>
<reference evidence="3" key="1">
    <citation type="submission" date="2022-03" db="EMBL/GenBank/DDBJ databases">
        <authorList>
            <person name="Lindestad O."/>
        </authorList>
    </citation>
    <scope>NUCLEOTIDE SEQUENCE</scope>
</reference>
<evidence type="ECO:0000259" key="2">
    <source>
        <dbReference type="PROSITE" id="PS50878"/>
    </source>
</evidence>
<evidence type="ECO:0000313" key="4">
    <source>
        <dbReference type="Proteomes" id="UP000838756"/>
    </source>
</evidence>
<dbReference type="InterPro" id="IPR000477">
    <property type="entry name" value="RT_dom"/>
</dbReference>
<dbReference type="PROSITE" id="PS50878">
    <property type="entry name" value="RT_POL"/>
    <property type="match status" value="1"/>
</dbReference>
<proteinExistence type="predicted"/>
<keyword evidence="1" id="KW-1133">Transmembrane helix</keyword>
<feature type="domain" description="Reverse transcriptase" evidence="2">
    <location>
        <begin position="30"/>
        <end position="320"/>
    </location>
</feature>
<dbReference type="Pfam" id="PF00078">
    <property type="entry name" value="RVT_1"/>
    <property type="match status" value="1"/>
</dbReference>
<dbReference type="PANTHER" id="PTHR33332">
    <property type="entry name" value="REVERSE TRANSCRIPTASE DOMAIN-CONTAINING PROTEIN"/>
    <property type="match status" value="1"/>
</dbReference>
<accession>A0A8S4QIW7</accession>
<dbReference type="CDD" id="cd01650">
    <property type="entry name" value="RT_nLTR_like"/>
    <property type="match status" value="1"/>
</dbReference>
<protein>
    <submittedName>
        <fullName evidence="3">Jg18542 protein</fullName>
    </submittedName>
</protein>
<evidence type="ECO:0000313" key="3">
    <source>
        <dbReference type="EMBL" id="CAH2210739.1"/>
    </source>
</evidence>
<name>A0A8S4QIW7_9NEOP</name>
<keyword evidence="1" id="KW-0812">Transmembrane</keyword>
<sequence length="501" mass="57448">MLGVFYILPPYIIKDCRSVLAEPLHYIFNQCLKSAVFPQIWKTTRVVPVPKGGSGTQLEGYRPVAVLSTPAKVLESAIHKSIYNQVSGQLSDAQHGFQPARSTTSNLLSYMTDIVAAVDKGGQTDAAYFDFKKAFDLVDNDLLLEKLAAIGFTPQLLYFFASYIRDRQQYVDYRGHKSEPYFTRSGVSQGSNLGPLQFIIMINDLPKVVQNAKCLLFADDLKLSLTVGDKTDCARLQKDVERVLRWSRDNHLQFNNSKCAVISFSRSHTPLLFDYILNGKPISRVVEVRDLGVNFNTGLTFRSHIMKCCKKAYRNLGFMLRTVRGFDNMKAVAALYNAHDWSQLEANAVIWAPNETKYSLMLERVQNKFIRYLYLRMYGVYPFYPLMYPTLFVLGMVGYKELRARREFTLVAYIVEVMRGRTHNPDVLMQVRLCVPEGYVRRRRRPTLLEVPIGRTNLLKEAPMTRALRILNVISEQCDLYCCALSEFTRIAMWVICYPNR</sequence>
<organism evidence="3 4">
    <name type="scientific">Pararge aegeria aegeria</name>
    <dbReference type="NCBI Taxonomy" id="348720"/>
    <lineage>
        <taxon>Eukaryota</taxon>
        <taxon>Metazoa</taxon>
        <taxon>Ecdysozoa</taxon>
        <taxon>Arthropoda</taxon>
        <taxon>Hexapoda</taxon>
        <taxon>Insecta</taxon>
        <taxon>Pterygota</taxon>
        <taxon>Neoptera</taxon>
        <taxon>Endopterygota</taxon>
        <taxon>Lepidoptera</taxon>
        <taxon>Glossata</taxon>
        <taxon>Ditrysia</taxon>
        <taxon>Papilionoidea</taxon>
        <taxon>Nymphalidae</taxon>
        <taxon>Satyrinae</taxon>
        <taxon>Satyrini</taxon>
        <taxon>Parargina</taxon>
        <taxon>Pararge</taxon>
    </lineage>
</organism>
<keyword evidence="4" id="KW-1185">Reference proteome</keyword>
<dbReference type="OrthoDB" id="10056483at2759"/>
<keyword evidence="1" id="KW-0472">Membrane</keyword>
<dbReference type="EMBL" id="CAKXAJ010008197">
    <property type="protein sequence ID" value="CAH2210739.1"/>
    <property type="molecule type" value="Genomic_DNA"/>
</dbReference>